<comment type="similarity">
    <text evidence="3">Belongs to the fatty acid desaturase type 1 family.</text>
</comment>
<keyword evidence="15" id="KW-1185">Reference proteome</keyword>
<dbReference type="Proteomes" id="UP001141552">
    <property type="component" value="Unassembled WGS sequence"/>
</dbReference>
<accession>A0A9Q0JAA1</accession>
<dbReference type="EMBL" id="JAKUCV010004743">
    <property type="protein sequence ID" value="KAJ4834253.1"/>
    <property type="molecule type" value="Genomic_DNA"/>
</dbReference>
<evidence type="ECO:0000256" key="5">
    <source>
        <dbReference type="ARBA" id="ARBA00022832"/>
    </source>
</evidence>
<keyword evidence="5" id="KW-0276">Fatty acid metabolism</keyword>
<feature type="domain" description="Fatty acid desaturase" evidence="12">
    <location>
        <begin position="158"/>
        <end position="413"/>
    </location>
</feature>
<comment type="pathway">
    <text evidence="2">Lipid metabolism.</text>
</comment>
<dbReference type="GO" id="GO:0006633">
    <property type="term" value="P:fatty acid biosynthetic process"/>
    <property type="evidence" value="ECO:0007669"/>
    <property type="project" value="UniProtKB-KW"/>
</dbReference>
<sequence length="461" mass="51663">MASWVLSECGLKPLPQSFPRPRTGAVSVTNPSSKPRFLSTNRGVTDPRLGLLKLSGGGCFRERNWGLGVSAPYRVAPLEGEEERVSGVNGAAAAAAAAAGGGGGEFDPGAAPPFNLADIRAAIPKHCWVKDPWRSMGYVARDVAVVFGLAAVAAHFNNWLVWPLYWFAQGTMFWALFVLGHDCGHGSFSSNHKLNSVVGHILHSSILVPYHGWRISHRTHHQNHGHVENDESWHPLSEKTFKSLDFITRTLRFTAPFPMLAYPFYLWGRSPGKSGSHFDPNSDLFLPTEKKDVITSTLCWTAMAALLVGLSFVMGPMQLLKLYGIPYWIFVMWLDFVTYLHHHGHEEKLPWYRGKEWSYLRGGLTTLDRDYGWINNIHHDIGTHVIHHLFPQIPHYHLIEATEAAKPVLGKYYREPKKSGPLPLHLLGYLIRSLKKDHYVSDSGEVVYYQTDPKLSRSSSE</sequence>
<feature type="region of interest" description="Disordered" evidence="10">
    <location>
        <begin position="16"/>
        <end position="40"/>
    </location>
</feature>
<proteinExistence type="inferred from homology"/>
<evidence type="ECO:0000256" key="8">
    <source>
        <dbReference type="ARBA" id="ARBA00023136"/>
    </source>
</evidence>
<evidence type="ECO:0000313" key="14">
    <source>
        <dbReference type="EMBL" id="KAJ4834253.1"/>
    </source>
</evidence>
<evidence type="ECO:0000256" key="3">
    <source>
        <dbReference type="ARBA" id="ARBA00009295"/>
    </source>
</evidence>
<protein>
    <submittedName>
        <fullName evidence="14">Omega-3 fatty acid desaturase, chloroplastic</fullName>
    </submittedName>
</protein>
<evidence type="ECO:0000256" key="1">
    <source>
        <dbReference type="ARBA" id="ARBA00004370"/>
    </source>
</evidence>
<feature type="transmembrane region" description="Helical" evidence="11">
    <location>
        <begin position="293"/>
        <end position="314"/>
    </location>
</feature>
<dbReference type="Pfam" id="PF00487">
    <property type="entry name" value="FA_desaturase"/>
    <property type="match status" value="1"/>
</dbReference>
<dbReference type="AlphaFoldDB" id="A0A9Q0JAA1"/>
<reference evidence="14" key="2">
    <citation type="journal article" date="2023" name="Plants (Basel)">
        <title>Annotation of the Turnera subulata (Passifloraceae) Draft Genome Reveals the S-Locus Evolved after the Divergence of Turneroideae from Passifloroideae in a Stepwise Manner.</title>
        <authorList>
            <person name="Henning P.M."/>
            <person name="Roalson E.H."/>
            <person name="Mir W."/>
            <person name="McCubbin A.G."/>
            <person name="Shore J.S."/>
        </authorList>
    </citation>
    <scope>NUCLEOTIDE SEQUENCE</scope>
    <source>
        <strain evidence="14">F60SS</strain>
    </source>
</reference>
<evidence type="ECO:0000256" key="10">
    <source>
        <dbReference type="SAM" id="MobiDB-lite"/>
    </source>
</evidence>
<reference evidence="14" key="1">
    <citation type="submission" date="2022-02" db="EMBL/GenBank/DDBJ databases">
        <authorList>
            <person name="Henning P.M."/>
            <person name="McCubbin A.G."/>
            <person name="Shore J.S."/>
        </authorList>
    </citation>
    <scope>NUCLEOTIDE SEQUENCE</scope>
    <source>
        <strain evidence="14">F60SS</strain>
        <tissue evidence="14">Leaves</tissue>
    </source>
</reference>
<evidence type="ECO:0000259" key="12">
    <source>
        <dbReference type="Pfam" id="PF00487"/>
    </source>
</evidence>
<feature type="transmembrane region" description="Helical" evidence="11">
    <location>
        <begin position="320"/>
        <end position="340"/>
    </location>
</feature>
<keyword evidence="9" id="KW-0275">Fatty acid biosynthesis</keyword>
<dbReference type="InterPro" id="IPR021863">
    <property type="entry name" value="FAS_N"/>
</dbReference>
<dbReference type="OrthoDB" id="1461976at2759"/>
<keyword evidence="8 11" id="KW-0472">Membrane</keyword>
<dbReference type="CDD" id="cd03507">
    <property type="entry name" value="Delta12-FADS-like"/>
    <property type="match status" value="1"/>
</dbReference>
<dbReference type="InterPro" id="IPR005804">
    <property type="entry name" value="FA_desaturase_dom"/>
</dbReference>
<dbReference type="Pfam" id="PF11960">
    <property type="entry name" value="DUF3474"/>
    <property type="match status" value="1"/>
</dbReference>
<evidence type="ECO:0000259" key="13">
    <source>
        <dbReference type="Pfam" id="PF11960"/>
    </source>
</evidence>
<feature type="compositionally biased region" description="Polar residues" evidence="10">
    <location>
        <begin position="26"/>
        <end position="40"/>
    </location>
</feature>
<feature type="domain" description="Fatty acid desaturase N-terminal" evidence="13">
    <location>
        <begin position="1"/>
        <end position="151"/>
    </location>
</feature>
<evidence type="ECO:0000256" key="4">
    <source>
        <dbReference type="ARBA" id="ARBA00022516"/>
    </source>
</evidence>
<evidence type="ECO:0000256" key="2">
    <source>
        <dbReference type="ARBA" id="ARBA00005189"/>
    </source>
</evidence>
<comment type="subcellular location">
    <subcellularLocation>
        <location evidence="1">Membrane</location>
    </subcellularLocation>
</comment>
<dbReference type="GO" id="GO:0016717">
    <property type="term" value="F:oxidoreductase activity, acting on paired donors, with oxidation of a pair of donors resulting in the reduction of molecular oxygen to two molecules of water"/>
    <property type="evidence" value="ECO:0007669"/>
    <property type="project" value="InterPro"/>
</dbReference>
<evidence type="ECO:0000256" key="11">
    <source>
        <dbReference type="SAM" id="Phobius"/>
    </source>
</evidence>
<evidence type="ECO:0000256" key="9">
    <source>
        <dbReference type="ARBA" id="ARBA00023160"/>
    </source>
</evidence>
<keyword evidence="11" id="KW-1133">Transmembrane helix</keyword>
<evidence type="ECO:0000256" key="7">
    <source>
        <dbReference type="ARBA" id="ARBA00023098"/>
    </source>
</evidence>
<keyword evidence="7" id="KW-0443">Lipid metabolism</keyword>
<evidence type="ECO:0000256" key="6">
    <source>
        <dbReference type="ARBA" id="ARBA00023002"/>
    </source>
</evidence>
<evidence type="ECO:0000313" key="15">
    <source>
        <dbReference type="Proteomes" id="UP001141552"/>
    </source>
</evidence>
<dbReference type="InterPro" id="IPR012171">
    <property type="entry name" value="Fatty_acid_desaturase"/>
</dbReference>
<gene>
    <name evidence="14" type="primary">FAD7</name>
    <name evidence="14" type="ORF">Tsubulata_019615</name>
</gene>
<dbReference type="GO" id="GO:0016020">
    <property type="term" value="C:membrane"/>
    <property type="evidence" value="ECO:0007669"/>
    <property type="project" value="UniProtKB-SubCell"/>
</dbReference>
<name>A0A9Q0JAA1_9ROSI</name>
<organism evidence="14 15">
    <name type="scientific">Turnera subulata</name>
    <dbReference type="NCBI Taxonomy" id="218843"/>
    <lineage>
        <taxon>Eukaryota</taxon>
        <taxon>Viridiplantae</taxon>
        <taxon>Streptophyta</taxon>
        <taxon>Embryophyta</taxon>
        <taxon>Tracheophyta</taxon>
        <taxon>Spermatophyta</taxon>
        <taxon>Magnoliopsida</taxon>
        <taxon>eudicotyledons</taxon>
        <taxon>Gunneridae</taxon>
        <taxon>Pentapetalae</taxon>
        <taxon>rosids</taxon>
        <taxon>fabids</taxon>
        <taxon>Malpighiales</taxon>
        <taxon>Passifloraceae</taxon>
        <taxon>Turnera</taxon>
    </lineage>
</organism>
<keyword evidence="6" id="KW-0560">Oxidoreductase</keyword>
<keyword evidence="11" id="KW-0812">Transmembrane</keyword>
<keyword evidence="4" id="KW-0444">Lipid biosynthesis</keyword>
<dbReference type="PANTHER" id="PTHR32100">
    <property type="entry name" value="OMEGA-6 FATTY ACID DESATURASE, CHLOROPLASTIC"/>
    <property type="match status" value="1"/>
</dbReference>
<feature type="transmembrane region" description="Helical" evidence="11">
    <location>
        <begin position="138"/>
        <end position="156"/>
    </location>
</feature>
<comment type="caution">
    <text evidence="14">The sequence shown here is derived from an EMBL/GenBank/DDBJ whole genome shotgun (WGS) entry which is preliminary data.</text>
</comment>